<dbReference type="GO" id="GO:0008806">
    <property type="term" value="F:carboxymethylenebutenolidase activity"/>
    <property type="evidence" value="ECO:0007669"/>
    <property type="project" value="UniProtKB-EC"/>
</dbReference>
<dbReference type="PANTHER" id="PTHR46623:SF6">
    <property type="entry name" value="ALPHA_BETA-HYDROLASES SUPERFAMILY PROTEIN"/>
    <property type="match status" value="1"/>
</dbReference>
<dbReference type="PANTHER" id="PTHR46623">
    <property type="entry name" value="CARBOXYMETHYLENEBUTENOLIDASE-RELATED"/>
    <property type="match status" value="1"/>
</dbReference>
<evidence type="ECO:0000313" key="3">
    <source>
        <dbReference type="Proteomes" id="UP000552700"/>
    </source>
</evidence>
<dbReference type="EMBL" id="JACIJP010000001">
    <property type="protein sequence ID" value="MBB6123089.1"/>
    <property type="molecule type" value="Genomic_DNA"/>
</dbReference>
<feature type="domain" description="Dienelactone hydrolase" evidence="1">
    <location>
        <begin position="16"/>
        <end position="231"/>
    </location>
</feature>
<evidence type="ECO:0000313" key="2">
    <source>
        <dbReference type="EMBL" id="MBB6123089.1"/>
    </source>
</evidence>
<dbReference type="EC" id="3.1.1.45" evidence="2"/>
<name>A0A841IVZ4_9SPHN</name>
<dbReference type="AlphaFoldDB" id="A0A841IVZ4"/>
<keyword evidence="3" id="KW-1185">Reference proteome</keyword>
<gene>
    <name evidence="2" type="ORF">FHS92_000796</name>
</gene>
<proteinExistence type="predicted"/>
<dbReference type="Gene3D" id="3.40.50.1820">
    <property type="entry name" value="alpha/beta hydrolase"/>
    <property type="match status" value="1"/>
</dbReference>
<organism evidence="2 3">
    <name type="scientific">Sphingobium subterraneum</name>
    <dbReference type="NCBI Taxonomy" id="627688"/>
    <lineage>
        <taxon>Bacteria</taxon>
        <taxon>Pseudomonadati</taxon>
        <taxon>Pseudomonadota</taxon>
        <taxon>Alphaproteobacteria</taxon>
        <taxon>Sphingomonadales</taxon>
        <taxon>Sphingomonadaceae</taxon>
        <taxon>Sphingobium</taxon>
    </lineage>
</organism>
<sequence>MNSSTVTLTARDGGTFTAFLAMPARPNGGSVVVLQEIFGINANIRSIAERFAEVGYYAIAPDLFWRQEPGVELDPGNPAHYETAMQLMKGMDQQRAVQDSLVAAEHVRALPGSNGRIAAVGYCLGGKLAYLLAMQSGIAAAVSYYGVMIQNALEAAPAIRARLLLHIAQDDHLCPPEAQDAIRTAMAPLADRVEVITYPGVGHAFARRGGQTFRGDAAEHADSLTLALLTKVVANPE</sequence>
<keyword evidence="2" id="KW-0378">Hydrolase</keyword>
<dbReference type="Proteomes" id="UP000552700">
    <property type="component" value="Unassembled WGS sequence"/>
</dbReference>
<evidence type="ECO:0000259" key="1">
    <source>
        <dbReference type="Pfam" id="PF01738"/>
    </source>
</evidence>
<dbReference type="InterPro" id="IPR051049">
    <property type="entry name" value="Dienelactone_hydrolase-like"/>
</dbReference>
<accession>A0A841IVZ4</accession>
<dbReference type="RefSeq" id="WP_184077723.1">
    <property type="nucleotide sequence ID" value="NZ_JACIJP010000001.1"/>
</dbReference>
<dbReference type="SUPFAM" id="SSF53474">
    <property type="entry name" value="alpha/beta-Hydrolases"/>
    <property type="match status" value="1"/>
</dbReference>
<dbReference type="InterPro" id="IPR002925">
    <property type="entry name" value="Dienelactn_hydro"/>
</dbReference>
<reference evidence="2 3" key="1">
    <citation type="submission" date="2020-08" db="EMBL/GenBank/DDBJ databases">
        <title>Genomic Encyclopedia of Type Strains, Phase IV (KMG-IV): sequencing the most valuable type-strain genomes for metagenomic binning, comparative biology and taxonomic classification.</title>
        <authorList>
            <person name="Goeker M."/>
        </authorList>
    </citation>
    <scope>NUCLEOTIDE SEQUENCE [LARGE SCALE GENOMIC DNA]</scope>
    <source>
        <strain evidence="2 3">DSM 102255</strain>
    </source>
</reference>
<dbReference type="Pfam" id="PF01738">
    <property type="entry name" value="DLH"/>
    <property type="match status" value="1"/>
</dbReference>
<comment type="caution">
    <text evidence="2">The sequence shown here is derived from an EMBL/GenBank/DDBJ whole genome shotgun (WGS) entry which is preliminary data.</text>
</comment>
<protein>
    <submittedName>
        <fullName evidence="2">Carboxymethylenebutenolidase</fullName>
        <ecNumber evidence="2">3.1.1.45</ecNumber>
    </submittedName>
</protein>
<dbReference type="InterPro" id="IPR029058">
    <property type="entry name" value="AB_hydrolase_fold"/>
</dbReference>